<evidence type="ECO:0000313" key="3">
    <source>
        <dbReference type="Proteomes" id="UP000187609"/>
    </source>
</evidence>
<name>A0A314L6F0_NICAT</name>
<dbReference type="SMR" id="A0A314L6F0"/>
<dbReference type="GO" id="GO:0005886">
    <property type="term" value="C:plasma membrane"/>
    <property type="evidence" value="ECO:0007669"/>
    <property type="project" value="TreeGrafter"/>
</dbReference>
<sequence>MLVGQSLASTEYPLEWGFGFDYNAWANGKEFKVDDTLGKFYGSDANLHDVVETNYDGYSSCSLTPNNILRPSWTVDANGQAKYTFSNPGLVYLTSSMLGDCASNLKLAANVQS</sequence>
<comment type="caution">
    <text evidence="2">The sequence shown here is derived from an EMBL/GenBank/DDBJ whole genome shotgun (WGS) entry which is preliminary data.</text>
</comment>
<dbReference type="PROSITE" id="PS51485">
    <property type="entry name" value="PHYTOCYANIN"/>
    <property type="match status" value="1"/>
</dbReference>
<dbReference type="SUPFAM" id="SSF49503">
    <property type="entry name" value="Cupredoxins"/>
    <property type="match status" value="1"/>
</dbReference>
<evidence type="ECO:0000259" key="1">
    <source>
        <dbReference type="PROSITE" id="PS51485"/>
    </source>
</evidence>
<protein>
    <submittedName>
        <fullName evidence="2">Uclacyanin-2</fullName>
    </submittedName>
</protein>
<dbReference type="GO" id="GO:0009055">
    <property type="term" value="F:electron transfer activity"/>
    <property type="evidence" value="ECO:0007669"/>
    <property type="project" value="InterPro"/>
</dbReference>
<feature type="domain" description="Phytocyanin" evidence="1">
    <location>
        <begin position="10"/>
        <end position="113"/>
    </location>
</feature>
<dbReference type="Gramene" id="OIT36677">
    <property type="protein sequence ID" value="OIT36677"/>
    <property type="gene ID" value="A4A49_52073"/>
</dbReference>
<dbReference type="AlphaFoldDB" id="A0A314L6F0"/>
<dbReference type="PANTHER" id="PTHR33021:SF339">
    <property type="entry name" value="OS07G0570600 PROTEIN"/>
    <property type="match status" value="1"/>
</dbReference>
<keyword evidence="3" id="KW-1185">Reference proteome</keyword>
<dbReference type="PANTHER" id="PTHR33021">
    <property type="entry name" value="BLUE COPPER PROTEIN"/>
    <property type="match status" value="1"/>
</dbReference>
<accession>A0A314L6F0</accession>
<dbReference type="Gene3D" id="2.60.40.420">
    <property type="entry name" value="Cupredoxins - blue copper proteins"/>
    <property type="match status" value="1"/>
</dbReference>
<reference evidence="2" key="1">
    <citation type="submission" date="2016-11" db="EMBL/GenBank/DDBJ databases">
        <title>The genome of Nicotiana attenuata.</title>
        <authorList>
            <person name="Xu S."/>
            <person name="Brockmoeller T."/>
            <person name="Gaquerel E."/>
            <person name="Navarro A."/>
            <person name="Kuhl H."/>
            <person name="Gase K."/>
            <person name="Ling Z."/>
            <person name="Zhou W."/>
            <person name="Kreitzer C."/>
            <person name="Stanke M."/>
            <person name="Tang H."/>
            <person name="Lyons E."/>
            <person name="Pandey P."/>
            <person name="Pandey S.P."/>
            <person name="Timmermann B."/>
            <person name="Baldwin I.T."/>
        </authorList>
    </citation>
    <scope>NUCLEOTIDE SEQUENCE [LARGE SCALE GENOMIC DNA]</scope>
    <source>
        <strain evidence="2">UT</strain>
    </source>
</reference>
<dbReference type="EMBL" id="MJEQ01000404">
    <property type="protein sequence ID" value="OIT36677.1"/>
    <property type="molecule type" value="Genomic_DNA"/>
</dbReference>
<gene>
    <name evidence="2" type="ORF">A4A49_52073</name>
</gene>
<dbReference type="InterPro" id="IPR039391">
    <property type="entry name" value="Phytocyanin-like"/>
</dbReference>
<organism evidence="2 3">
    <name type="scientific">Nicotiana attenuata</name>
    <name type="common">Coyote tobacco</name>
    <dbReference type="NCBI Taxonomy" id="49451"/>
    <lineage>
        <taxon>Eukaryota</taxon>
        <taxon>Viridiplantae</taxon>
        <taxon>Streptophyta</taxon>
        <taxon>Embryophyta</taxon>
        <taxon>Tracheophyta</taxon>
        <taxon>Spermatophyta</taxon>
        <taxon>Magnoliopsida</taxon>
        <taxon>eudicotyledons</taxon>
        <taxon>Gunneridae</taxon>
        <taxon>Pentapetalae</taxon>
        <taxon>asterids</taxon>
        <taxon>lamiids</taxon>
        <taxon>Solanales</taxon>
        <taxon>Solanaceae</taxon>
        <taxon>Nicotianoideae</taxon>
        <taxon>Nicotianeae</taxon>
        <taxon>Nicotiana</taxon>
    </lineage>
</organism>
<dbReference type="InterPro" id="IPR003245">
    <property type="entry name" value="Phytocyanin_dom"/>
</dbReference>
<dbReference type="STRING" id="49451.A0A314L6F0"/>
<dbReference type="Pfam" id="PF02298">
    <property type="entry name" value="Cu_bind_like"/>
    <property type="match status" value="1"/>
</dbReference>
<evidence type="ECO:0000313" key="2">
    <source>
        <dbReference type="EMBL" id="OIT36677.1"/>
    </source>
</evidence>
<dbReference type="InterPro" id="IPR008972">
    <property type="entry name" value="Cupredoxin"/>
</dbReference>
<proteinExistence type="predicted"/>
<dbReference type="Proteomes" id="UP000187609">
    <property type="component" value="Unassembled WGS sequence"/>
</dbReference>